<gene>
    <name evidence="3" type="ORF">HMPREF3195_00353</name>
</gene>
<dbReference type="PATRIC" id="fig|1261.5.peg.358"/>
<keyword evidence="2" id="KW-0812">Transmembrane</keyword>
<dbReference type="RefSeq" id="WP_061101634.1">
    <property type="nucleotide sequence ID" value="NZ_KQ961790.1"/>
</dbReference>
<keyword evidence="2" id="KW-0472">Membrane</keyword>
<feature type="transmembrane region" description="Helical" evidence="2">
    <location>
        <begin position="144"/>
        <end position="163"/>
    </location>
</feature>
<evidence type="ECO:0000313" key="4">
    <source>
        <dbReference type="Proteomes" id="UP000070326"/>
    </source>
</evidence>
<organism evidence="3 4">
    <name type="scientific">Peptostreptococcus anaerobius</name>
    <dbReference type="NCBI Taxonomy" id="1261"/>
    <lineage>
        <taxon>Bacteria</taxon>
        <taxon>Bacillati</taxon>
        <taxon>Bacillota</taxon>
        <taxon>Clostridia</taxon>
        <taxon>Peptostreptococcales</taxon>
        <taxon>Peptostreptococcaceae</taxon>
        <taxon>Peptostreptococcus</taxon>
    </lineage>
</organism>
<feature type="transmembrane region" description="Helical" evidence="2">
    <location>
        <begin position="88"/>
        <end position="109"/>
    </location>
</feature>
<proteinExistence type="predicted"/>
<evidence type="ECO:0000256" key="2">
    <source>
        <dbReference type="SAM" id="Phobius"/>
    </source>
</evidence>
<keyword evidence="2" id="KW-1133">Transmembrane helix</keyword>
<name>A0A135YXN8_9FIRM</name>
<evidence type="ECO:0000256" key="1">
    <source>
        <dbReference type="SAM" id="MobiDB-lite"/>
    </source>
</evidence>
<feature type="compositionally biased region" description="Basic residues" evidence="1">
    <location>
        <begin position="1"/>
        <end position="28"/>
    </location>
</feature>
<evidence type="ECO:0000313" key="3">
    <source>
        <dbReference type="EMBL" id="KXI14184.1"/>
    </source>
</evidence>
<reference evidence="3 4" key="1">
    <citation type="submission" date="2016-02" db="EMBL/GenBank/DDBJ databases">
        <authorList>
            <person name="Wen L."/>
            <person name="He K."/>
            <person name="Yang H."/>
        </authorList>
    </citation>
    <scope>NUCLEOTIDE SEQUENCE [LARGE SCALE GENOMIC DNA]</scope>
    <source>
        <strain evidence="3 4">MJR8628A</strain>
    </source>
</reference>
<dbReference type="AlphaFoldDB" id="A0A135YXN8"/>
<dbReference type="Proteomes" id="UP000070326">
    <property type="component" value="Unassembled WGS sequence"/>
</dbReference>
<dbReference type="STRING" id="1261.HMPREF3195_00353"/>
<feature type="region of interest" description="Disordered" evidence="1">
    <location>
        <begin position="1"/>
        <end position="33"/>
    </location>
</feature>
<accession>A0A135YXN8</accession>
<comment type="caution">
    <text evidence="3">The sequence shown here is derived from an EMBL/GenBank/DDBJ whole genome shotgun (WGS) entry which is preliminary data.</text>
</comment>
<sequence>MTAKKDLKKRKSKKKANKAKNTRNRNKKNLQTNVPLDVRVNTDKGLAMVSLLQTVIVMIASLLTFFANPKWRLGRSLIRQNKFLMDNLFTQPVLLFIGGVLTICSVYYIYMSYKKPELKKFFSLGALLLAIGVVYCVYDKVRTFNVYAFGVVAVFLAAMLQMAKLKEVARIEAGHPSSEKTE</sequence>
<feature type="transmembrane region" description="Helical" evidence="2">
    <location>
        <begin position="121"/>
        <end position="138"/>
    </location>
</feature>
<feature type="transmembrane region" description="Helical" evidence="2">
    <location>
        <begin position="46"/>
        <end position="68"/>
    </location>
</feature>
<protein>
    <submittedName>
        <fullName evidence="3">Uncharacterized protein</fullName>
    </submittedName>
</protein>
<dbReference type="EMBL" id="LSQZ01000013">
    <property type="protein sequence ID" value="KXI14184.1"/>
    <property type="molecule type" value="Genomic_DNA"/>
</dbReference>